<comment type="catalytic activity">
    <reaction evidence="8">
        <text>an acyl-CoA + a 1,2-diacyl-sn-glycerol = a triacyl-sn-glycerol + CoA</text>
        <dbReference type="Rhea" id="RHEA:10868"/>
        <dbReference type="ChEBI" id="CHEBI:17815"/>
        <dbReference type="ChEBI" id="CHEBI:57287"/>
        <dbReference type="ChEBI" id="CHEBI:58342"/>
        <dbReference type="ChEBI" id="CHEBI:64615"/>
        <dbReference type="EC" id="2.3.1.20"/>
    </reaction>
</comment>
<evidence type="ECO:0000256" key="1">
    <source>
        <dbReference type="ARBA" id="ARBA00004771"/>
    </source>
</evidence>
<dbReference type="Pfam" id="PF03007">
    <property type="entry name" value="WS_DGAT_cat"/>
    <property type="match status" value="1"/>
</dbReference>
<dbReference type="InterPro" id="IPR045034">
    <property type="entry name" value="O-acyltransferase_WSD1-like"/>
</dbReference>
<keyword evidence="4" id="KW-0444">Lipid biosynthesis</keyword>
<proteinExistence type="predicted"/>
<dbReference type="InterPro" id="IPR009721">
    <property type="entry name" value="O-acyltransferase_WSD1_C"/>
</dbReference>
<evidence type="ECO:0000256" key="6">
    <source>
        <dbReference type="ARBA" id="ARBA00023098"/>
    </source>
</evidence>
<dbReference type="PANTHER" id="PTHR31650">
    <property type="entry name" value="O-ACYLTRANSFERASE (WSD1-LIKE) FAMILY PROTEIN"/>
    <property type="match status" value="1"/>
</dbReference>
<dbReference type="GO" id="GO:0019432">
    <property type="term" value="P:triglyceride biosynthetic process"/>
    <property type="evidence" value="ECO:0007669"/>
    <property type="project" value="UniProtKB-UniPathway"/>
</dbReference>
<comment type="pathway">
    <text evidence="1">Glycerolipid metabolism; triacylglycerol biosynthesis.</text>
</comment>
<dbReference type="EMBL" id="CAESAN010000031">
    <property type="protein sequence ID" value="CAB4340466.1"/>
    <property type="molecule type" value="Genomic_DNA"/>
</dbReference>
<feature type="domain" description="O-acyltransferase WSD1-like N-terminal" evidence="9">
    <location>
        <begin position="9"/>
        <end position="274"/>
    </location>
</feature>
<dbReference type="GO" id="GO:0004144">
    <property type="term" value="F:diacylglycerol O-acyltransferase activity"/>
    <property type="evidence" value="ECO:0007669"/>
    <property type="project" value="UniProtKB-EC"/>
</dbReference>
<evidence type="ECO:0000256" key="7">
    <source>
        <dbReference type="ARBA" id="ARBA00023315"/>
    </source>
</evidence>
<dbReference type="Pfam" id="PF06974">
    <property type="entry name" value="WS_DGAT_C"/>
    <property type="match status" value="1"/>
</dbReference>
<dbReference type="PANTHER" id="PTHR31650:SF1">
    <property type="entry name" value="WAX ESTER SYNTHASE_DIACYLGLYCEROL ACYLTRANSFERASE 4-RELATED"/>
    <property type="match status" value="1"/>
</dbReference>
<evidence type="ECO:0000256" key="5">
    <source>
        <dbReference type="ARBA" id="ARBA00022679"/>
    </source>
</evidence>
<dbReference type="InterPro" id="IPR004255">
    <property type="entry name" value="O-acyltransferase_WSD1_N"/>
</dbReference>
<sequence>MAQEHFDRLTALDASFLEQEGPTSHMHVGGVATFENPPPDFDEFLDTIRGRLHLVPRYRQKLSYPPLNSGRPVWIDDPSFNIEYHVRRTALPPPGSEEQLLLLTSRIFSQQLDRAKPLWEMWIIEGLENDRWALINKTHHAMIDGVSGVDLATVIFDLSREGTELEHPPEPWIPHTEPGDADLVASGVLGAARTAIDAVKRTARIVSSPAAVFDEVRDGIEGVGEVAWAGLNAAPDTPLNVEIGPHRRFRVVEADLEDFKQIKNALGGTVNDAVLTVVSGALRTWLESRGVRTEGLELRALVPVSIRPKDAHGEFGNQIAAMRGPLPVYIDEPEARLAMVRRSMDGLKESKQAVGAEVLSGVQNFAPPTILAQASRLNFSTRLFNLIVTNVPGPQFPLYVGGSKLLSIAPVAFLPKKHALAIAIMSYNGSLNFGLLGDYDAMDDLDLIADALRTSIDELLELSSQSASAQ</sequence>
<feature type="domain" description="O-acyltransferase WSD1 C-terminal" evidence="10">
    <location>
        <begin position="316"/>
        <end position="459"/>
    </location>
</feature>
<dbReference type="UniPathway" id="UPA00282"/>
<accession>A0A6J5ZGG6</accession>
<evidence type="ECO:0000256" key="3">
    <source>
        <dbReference type="ARBA" id="ARBA00013244"/>
    </source>
</evidence>
<dbReference type="AlphaFoldDB" id="A0A6J5ZGG6"/>
<dbReference type="GO" id="GO:0051701">
    <property type="term" value="P:biological process involved in interaction with host"/>
    <property type="evidence" value="ECO:0007669"/>
    <property type="project" value="TreeGrafter"/>
</dbReference>
<dbReference type="GO" id="GO:0001666">
    <property type="term" value="P:response to hypoxia"/>
    <property type="evidence" value="ECO:0007669"/>
    <property type="project" value="TreeGrafter"/>
</dbReference>
<keyword evidence="7" id="KW-0012">Acyltransferase</keyword>
<evidence type="ECO:0000313" key="11">
    <source>
        <dbReference type="EMBL" id="CAB4340466.1"/>
    </source>
</evidence>
<dbReference type="InterPro" id="IPR014292">
    <property type="entry name" value="Acyl_transf_WS/DGAT"/>
</dbReference>
<dbReference type="GO" id="GO:0071731">
    <property type="term" value="P:response to nitric oxide"/>
    <property type="evidence" value="ECO:0007669"/>
    <property type="project" value="TreeGrafter"/>
</dbReference>
<name>A0A6J5ZGG6_9ZZZZ</name>
<protein>
    <recommendedName>
        <fullName evidence="3">diacylglycerol O-acyltransferase</fullName>
        <ecNumber evidence="3">2.3.1.20</ecNumber>
    </recommendedName>
</protein>
<gene>
    <name evidence="11" type="ORF">UFOPK3547_00528</name>
</gene>
<reference evidence="11" key="1">
    <citation type="submission" date="2020-05" db="EMBL/GenBank/DDBJ databases">
        <authorList>
            <person name="Chiriac C."/>
            <person name="Salcher M."/>
            <person name="Ghai R."/>
            <person name="Kavagutti S V."/>
        </authorList>
    </citation>
    <scope>NUCLEOTIDE SEQUENCE</scope>
</reference>
<dbReference type="GO" id="GO:0005886">
    <property type="term" value="C:plasma membrane"/>
    <property type="evidence" value="ECO:0007669"/>
    <property type="project" value="TreeGrafter"/>
</dbReference>
<keyword evidence="6" id="KW-0443">Lipid metabolism</keyword>
<evidence type="ECO:0000256" key="4">
    <source>
        <dbReference type="ARBA" id="ARBA00022516"/>
    </source>
</evidence>
<organism evidence="11">
    <name type="scientific">freshwater metagenome</name>
    <dbReference type="NCBI Taxonomy" id="449393"/>
    <lineage>
        <taxon>unclassified sequences</taxon>
        <taxon>metagenomes</taxon>
        <taxon>ecological metagenomes</taxon>
    </lineage>
</organism>
<comment type="pathway">
    <text evidence="2">Lipid metabolism.</text>
</comment>
<dbReference type="EC" id="2.3.1.20" evidence="3"/>
<evidence type="ECO:0000256" key="8">
    <source>
        <dbReference type="ARBA" id="ARBA00048109"/>
    </source>
</evidence>
<dbReference type="SUPFAM" id="SSF52777">
    <property type="entry name" value="CoA-dependent acyltransferases"/>
    <property type="match status" value="1"/>
</dbReference>
<evidence type="ECO:0000259" key="10">
    <source>
        <dbReference type="Pfam" id="PF06974"/>
    </source>
</evidence>
<evidence type="ECO:0000259" key="9">
    <source>
        <dbReference type="Pfam" id="PF03007"/>
    </source>
</evidence>
<keyword evidence="5" id="KW-0808">Transferase</keyword>
<dbReference type="NCBIfam" id="TIGR02946">
    <property type="entry name" value="acyl_WS_DGAT"/>
    <property type="match status" value="1"/>
</dbReference>
<evidence type="ECO:0000256" key="2">
    <source>
        <dbReference type="ARBA" id="ARBA00005189"/>
    </source>
</evidence>